<accession>A0ABR7WBU5</accession>
<gene>
    <name evidence="1" type="ORF">IDF66_11735</name>
</gene>
<dbReference type="Proteomes" id="UP000602395">
    <property type="component" value="Unassembled WGS sequence"/>
</dbReference>
<protein>
    <submittedName>
        <fullName evidence="1">Uncharacterized protein</fullName>
    </submittedName>
</protein>
<evidence type="ECO:0000313" key="2">
    <source>
        <dbReference type="Proteomes" id="UP000602395"/>
    </source>
</evidence>
<dbReference type="Pfam" id="PF18959">
    <property type="entry name" value="DUF5701"/>
    <property type="match status" value="1"/>
</dbReference>
<dbReference type="EMBL" id="JACWMS010000002">
    <property type="protein sequence ID" value="MBD1320256.1"/>
    <property type="molecule type" value="Genomic_DNA"/>
</dbReference>
<evidence type="ECO:0000313" key="1">
    <source>
        <dbReference type="EMBL" id="MBD1320256.1"/>
    </source>
</evidence>
<keyword evidence="2" id="KW-1185">Reference proteome</keyword>
<proteinExistence type="predicted"/>
<organism evidence="1 2">
    <name type="scientific">Gordonia hankookensis</name>
    <dbReference type="NCBI Taxonomy" id="589403"/>
    <lineage>
        <taxon>Bacteria</taxon>
        <taxon>Bacillati</taxon>
        <taxon>Actinomycetota</taxon>
        <taxon>Actinomycetes</taxon>
        <taxon>Mycobacteriales</taxon>
        <taxon>Gordoniaceae</taxon>
        <taxon>Gordonia</taxon>
    </lineage>
</organism>
<reference evidence="1 2" key="1">
    <citation type="submission" date="2020-09" db="EMBL/GenBank/DDBJ databases">
        <title>Novel species in genus Gordonia.</title>
        <authorList>
            <person name="Zhang G."/>
        </authorList>
    </citation>
    <scope>NUCLEOTIDE SEQUENCE [LARGE SCALE GENOMIC DNA]</scope>
    <source>
        <strain evidence="1 2">ON-33</strain>
    </source>
</reference>
<name>A0ABR7WBU5_9ACTN</name>
<comment type="caution">
    <text evidence="1">The sequence shown here is derived from an EMBL/GenBank/DDBJ whole genome shotgun (WGS) entry which is preliminary data.</text>
</comment>
<dbReference type="InterPro" id="IPR043755">
    <property type="entry name" value="DUF5701"/>
</dbReference>
<sequence>MIGRVNTTAVHLPDLPAQARRLVDLGVARLAGIDDAAIIDAAAAAADTGNALLVPHPELLAPSVTAPLLTRSDKPGFVVVDMTDLDDFAPITGVDLPAGPFYLLTGIERGDEMANWSPDEALPTITGAARTPLTIGEGIAWLLQQPGQLEPNRCFMTIGSRLPRQDGRLDARTPAIWISGGTGRDGRERKGAPKVGWCWAGNRHTWLGFASASDRRAIS</sequence>